<dbReference type="GO" id="GO:0097588">
    <property type="term" value="P:archaeal or bacterial-type flagellum-dependent cell motility"/>
    <property type="evidence" value="ECO:0007669"/>
    <property type="project" value="UniProtKB-KW"/>
</dbReference>
<dbReference type="AlphaFoldDB" id="A0A6S6U1X8"/>
<accession>A0A6S6U1X8</accession>
<evidence type="ECO:0000256" key="2">
    <source>
        <dbReference type="ARBA" id="ARBA00022500"/>
    </source>
</evidence>
<keyword evidence="3 6" id="KW-0597">Phosphoprotein</keyword>
<dbReference type="Pfam" id="PF00072">
    <property type="entry name" value="Response_reg"/>
    <property type="match status" value="1"/>
</dbReference>
<evidence type="ECO:0000256" key="4">
    <source>
        <dbReference type="ARBA" id="ARBA00022779"/>
    </source>
</evidence>
<dbReference type="InterPro" id="IPR036388">
    <property type="entry name" value="WH-like_DNA-bd_sf"/>
</dbReference>
<dbReference type="SMART" id="SM00862">
    <property type="entry name" value="Trans_reg_C"/>
    <property type="match status" value="1"/>
</dbReference>
<dbReference type="InterPro" id="IPR011006">
    <property type="entry name" value="CheY-like_superfamily"/>
</dbReference>
<evidence type="ECO:0000259" key="9">
    <source>
        <dbReference type="PROSITE" id="PS51755"/>
    </source>
</evidence>
<keyword evidence="4" id="KW-0283">Flagellar rotation</keyword>
<dbReference type="PANTHER" id="PTHR44591:SF3">
    <property type="entry name" value="RESPONSE REGULATORY DOMAIN-CONTAINING PROTEIN"/>
    <property type="match status" value="1"/>
</dbReference>
<dbReference type="GO" id="GO:0000160">
    <property type="term" value="P:phosphorelay signal transduction system"/>
    <property type="evidence" value="ECO:0007669"/>
    <property type="project" value="InterPro"/>
</dbReference>
<dbReference type="GO" id="GO:0006355">
    <property type="term" value="P:regulation of DNA-templated transcription"/>
    <property type="evidence" value="ECO:0007669"/>
    <property type="project" value="InterPro"/>
</dbReference>
<dbReference type="GO" id="GO:0006935">
    <property type="term" value="P:chemotaxis"/>
    <property type="evidence" value="ECO:0007669"/>
    <property type="project" value="UniProtKB-KW"/>
</dbReference>
<feature type="DNA-binding region" description="OmpR/PhoB-type" evidence="7">
    <location>
        <begin position="121"/>
        <end position="215"/>
    </location>
</feature>
<feature type="domain" description="OmpR/PhoB-type" evidence="9">
    <location>
        <begin position="121"/>
        <end position="215"/>
    </location>
</feature>
<evidence type="ECO:0000256" key="1">
    <source>
        <dbReference type="ARBA" id="ARBA00001946"/>
    </source>
</evidence>
<dbReference type="PROSITE" id="PS50110">
    <property type="entry name" value="RESPONSE_REGULATORY"/>
    <property type="match status" value="1"/>
</dbReference>
<dbReference type="SUPFAM" id="SSF46894">
    <property type="entry name" value="C-terminal effector domain of the bipartite response regulators"/>
    <property type="match status" value="1"/>
</dbReference>
<dbReference type="SMART" id="SM00448">
    <property type="entry name" value="REC"/>
    <property type="match status" value="1"/>
</dbReference>
<dbReference type="Gene3D" id="1.10.10.10">
    <property type="entry name" value="Winged helix-like DNA-binding domain superfamily/Winged helix DNA-binding domain"/>
    <property type="match status" value="1"/>
</dbReference>
<dbReference type="PANTHER" id="PTHR44591">
    <property type="entry name" value="STRESS RESPONSE REGULATOR PROTEIN 1"/>
    <property type="match status" value="1"/>
</dbReference>
<evidence type="ECO:0000256" key="7">
    <source>
        <dbReference type="PROSITE-ProRule" id="PRU01091"/>
    </source>
</evidence>
<evidence type="ECO:0000259" key="8">
    <source>
        <dbReference type="PROSITE" id="PS50110"/>
    </source>
</evidence>
<evidence type="ECO:0000256" key="3">
    <source>
        <dbReference type="ARBA" id="ARBA00022553"/>
    </source>
</evidence>
<comment type="cofactor">
    <cofactor evidence="1">
        <name>Mg(2+)</name>
        <dbReference type="ChEBI" id="CHEBI:18420"/>
    </cofactor>
</comment>
<sequence length="216" mass="25617">MKVLIIEDDIQLNQALTEFFNIKKFKSIGVTNGLDAINMIDNKTFNLYIIDINIPEISGLDILQYIRKTELDTPIIIITASLEIENLSVAFKNGCNEYIKKPFHLKELDIRINKLLKMSTKNIITLNKELDYNLNTEEFIYQQQALTLRYKEKRFCTLMIENINNYVTFERIYDYVWEGEIRENYPLRQLISELRRKLPNNIIHTQVKMGYIIKQI</sequence>
<dbReference type="PROSITE" id="PS51755">
    <property type="entry name" value="OMPR_PHOB"/>
    <property type="match status" value="1"/>
</dbReference>
<dbReference type="InterPro" id="IPR001789">
    <property type="entry name" value="Sig_transdc_resp-reg_receiver"/>
</dbReference>
<dbReference type="SUPFAM" id="SSF52172">
    <property type="entry name" value="CheY-like"/>
    <property type="match status" value="1"/>
</dbReference>
<keyword evidence="5 7" id="KW-0238">DNA-binding</keyword>
<organism evidence="10">
    <name type="scientific">uncultured Sulfurovum sp</name>
    <dbReference type="NCBI Taxonomy" id="269237"/>
    <lineage>
        <taxon>Bacteria</taxon>
        <taxon>Pseudomonadati</taxon>
        <taxon>Campylobacterota</taxon>
        <taxon>Epsilonproteobacteria</taxon>
        <taxon>Campylobacterales</taxon>
        <taxon>Sulfurovaceae</taxon>
        <taxon>Sulfurovum</taxon>
        <taxon>environmental samples</taxon>
    </lineage>
</organism>
<gene>
    <name evidence="10" type="ORF">HELGO_WM23218</name>
</gene>
<dbReference type="Gene3D" id="3.40.50.2300">
    <property type="match status" value="1"/>
</dbReference>
<dbReference type="InterPro" id="IPR016032">
    <property type="entry name" value="Sig_transdc_resp-reg_C-effctor"/>
</dbReference>
<feature type="domain" description="Response regulatory" evidence="8">
    <location>
        <begin position="2"/>
        <end position="116"/>
    </location>
</feature>
<dbReference type="GO" id="GO:0003677">
    <property type="term" value="F:DNA binding"/>
    <property type="evidence" value="ECO:0007669"/>
    <property type="project" value="UniProtKB-UniRule"/>
</dbReference>
<dbReference type="EMBL" id="CACVAS010000134">
    <property type="protein sequence ID" value="CAA6825714.1"/>
    <property type="molecule type" value="Genomic_DNA"/>
</dbReference>
<evidence type="ECO:0000313" key="10">
    <source>
        <dbReference type="EMBL" id="CAA6825714.1"/>
    </source>
</evidence>
<proteinExistence type="predicted"/>
<evidence type="ECO:0000256" key="5">
    <source>
        <dbReference type="ARBA" id="ARBA00023125"/>
    </source>
</evidence>
<dbReference type="InterPro" id="IPR001867">
    <property type="entry name" value="OmpR/PhoB-type_DNA-bd"/>
</dbReference>
<evidence type="ECO:0000256" key="6">
    <source>
        <dbReference type="PROSITE-ProRule" id="PRU00169"/>
    </source>
</evidence>
<protein>
    <submittedName>
        <fullName evidence="10">DNA-binding response regulator, OmpR family, contains REC and winged-helix (WHTH) domain</fullName>
    </submittedName>
</protein>
<feature type="modified residue" description="4-aspartylphosphate" evidence="6">
    <location>
        <position position="51"/>
    </location>
</feature>
<keyword evidence="2" id="KW-0145">Chemotaxis</keyword>
<name>A0A6S6U1X8_9BACT</name>
<reference evidence="10" key="1">
    <citation type="submission" date="2020-01" db="EMBL/GenBank/DDBJ databases">
        <authorList>
            <person name="Meier V. D."/>
            <person name="Meier V D."/>
        </authorList>
    </citation>
    <scope>NUCLEOTIDE SEQUENCE</scope>
    <source>
        <strain evidence="10">HLG_WM_MAG_01</strain>
    </source>
</reference>
<dbReference type="InterPro" id="IPR050595">
    <property type="entry name" value="Bact_response_regulator"/>
</dbReference>
<dbReference type="Pfam" id="PF00486">
    <property type="entry name" value="Trans_reg_C"/>
    <property type="match status" value="1"/>
</dbReference>